<sequence length="93" mass="10627">MHKPQDQHLEAVYRILRYLKKTPRRGSCLRNTVTWIFMPSLMQIGEEIGTVGNPHQDTLPWVYSGDCSSKQVYEEGTKEIALSVVSVTFNALM</sequence>
<organism evidence="1 2">
    <name type="scientific">Chenopodium quinoa</name>
    <name type="common">Quinoa</name>
    <dbReference type="NCBI Taxonomy" id="63459"/>
    <lineage>
        <taxon>Eukaryota</taxon>
        <taxon>Viridiplantae</taxon>
        <taxon>Streptophyta</taxon>
        <taxon>Embryophyta</taxon>
        <taxon>Tracheophyta</taxon>
        <taxon>Spermatophyta</taxon>
        <taxon>Magnoliopsida</taxon>
        <taxon>eudicotyledons</taxon>
        <taxon>Gunneridae</taxon>
        <taxon>Pentapetalae</taxon>
        <taxon>Caryophyllales</taxon>
        <taxon>Chenopodiaceae</taxon>
        <taxon>Chenopodioideae</taxon>
        <taxon>Atripliceae</taxon>
        <taxon>Chenopodium</taxon>
    </lineage>
</organism>
<protein>
    <submittedName>
        <fullName evidence="1">Uncharacterized protein</fullName>
    </submittedName>
</protein>
<name>A0A803N0D8_CHEQI</name>
<dbReference type="AlphaFoldDB" id="A0A803N0D8"/>
<dbReference type="Gramene" id="AUR62038422-RA">
    <property type="protein sequence ID" value="AUR62038422-RA:cds"/>
    <property type="gene ID" value="AUR62038422"/>
</dbReference>
<evidence type="ECO:0000313" key="2">
    <source>
        <dbReference type="Proteomes" id="UP000596660"/>
    </source>
</evidence>
<reference evidence="1" key="2">
    <citation type="submission" date="2021-03" db="UniProtKB">
        <authorList>
            <consortium name="EnsemblPlants"/>
        </authorList>
    </citation>
    <scope>IDENTIFICATION</scope>
</reference>
<keyword evidence="2" id="KW-1185">Reference proteome</keyword>
<accession>A0A803N0D8</accession>
<dbReference type="EnsemblPlants" id="AUR62038422-RA">
    <property type="protein sequence ID" value="AUR62038422-RA:cds"/>
    <property type="gene ID" value="AUR62038422"/>
</dbReference>
<reference evidence="1" key="1">
    <citation type="journal article" date="2017" name="Nature">
        <title>The genome of Chenopodium quinoa.</title>
        <authorList>
            <person name="Jarvis D.E."/>
            <person name="Ho Y.S."/>
            <person name="Lightfoot D.J."/>
            <person name="Schmoeckel S.M."/>
            <person name="Li B."/>
            <person name="Borm T.J.A."/>
            <person name="Ohyanagi H."/>
            <person name="Mineta K."/>
            <person name="Michell C.T."/>
            <person name="Saber N."/>
            <person name="Kharbatia N.M."/>
            <person name="Rupper R.R."/>
            <person name="Sharp A.R."/>
            <person name="Dally N."/>
            <person name="Boughton B.A."/>
            <person name="Woo Y.H."/>
            <person name="Gao G."/>
            <person name="Schijlen E.G.W.M."/>
            <person name="Guo X."/>
            <person name="Momin A.A."/>
            <person name="Negrao S."/>
            <person name="Al-Babili S."/>
            <person name="Gehring C."/>
            <person name="Roessner U."/>
            <person name="Jung C."/>
            <person name="Murphy K."/>
            <person name="Arold S.T."/>
            <person name="Gojobori T."/>
            <person name="van der Linden C.G."/>
            <person name="van Loo E.N."/>
            <person name="Jellen E.N."/>
            <person name="Maughan P.J."/>
            <person name="Tester M."/>
        </authorList>
    </citation>
    <scope>NUCLEOTIDE SEQUENCE [LARGE SCALE GENOMIC DNA]</scope>
    <source>
        <strain evidence="1">cv. PI 614886</strain>
    </source>
</reference>
<proteinExistence type="predicted"/>
<evidence type="ECO:0000313" key="1">
    <source>
        <dbReference type="EnsemblPlants" id="AUR62038422-RA:cds"/>
    </source>
</evidence>
<dbReference type="Proteomes" id="UP000596660">
    <property type="component" value="Unplaced"/>
</dbReference>